<proteinExistence type="predicted"/>
<evidence type="ECO:0000256" key="1">
    <source>
        <dbReference type="SAM" id="MobiDB-lite"/>
    </source>
</evidence>
<protein>
    <submittedName>
        <fullName evidence="2">Uncharacterized protein</fullName>
    </submittedName>
</protein>
<accession>A0A0C9MIA9</accession>
<dbReference type="InterPro" id="IPR038966">
    <property type="entry name" value="TMA17"/>
</dbReference>
<name>A0A0C9MIA9_9FUNG</name>
<evidence type="ECO:0000313" key="3">
    <source>
        <dbReference type="Proteomes" id="UP000053815"/>
    </source>
</evidence>
<organism evidence="2">
    <name type="scientific">Mucor ambiguus</name>
    <dbReference type="NCBI Taxonomy" id="91626"/>
    <lineage>
        <taxon>Eukaryota</taxon>
        <taxon>Fungi</taxon>
        <taxon>Fungi incertae sedis</taxon>
        <taxon>Mucoromycota</taxon>
        <taxon>Mucoromycotina</taxon>
        <taxon>Mucoromycetes</taxon>
        <taxon>Mucorales</taxon>
        <taxon>Mucorineae</taxon>
        <taxon>Mucoraceae</taxon>
        <taxon>Mucor</taxon>
    </lineage>
</organism>
<evidence type="ECO:0000313" key="2">
    <source>
        <dbReference type="EMBL" id="GAN07109.1"/>
    </source>
</evidence>
<feature type="region of interest" description="Disordered" evidence="1">
    <location>
        <begin position="103"/>
        <end position="124"/>
    </location>
</feature>
<dbReference type="Proteomes" id="UP000053815">
    <property type="component" value="Unassembled WGS sequence"/>
</dbReference>
<gene>
    <name evidence="2" type="ORF">MAM1_0148d06601</name>
</gene>
<sequence>MNPTQLEKALNEMPAVTLITEIPEIQNAIAHLLKSNQEMREFDPDNKDPDFIQAIKENADLIKRKENQVDITLRVIRERLGEAAWREMGSNVKEFRELHAQELKAEQQAQQPKVEKEEEEGVFL</sequence>
<dbReference type="AlphaFoldDB" id="A0A0C9MIA9"/>
<reference evidence="2" key="1">
    <citation type="submission" date="2014-09" db="EMBL/GenBank/DDBJ databases">
        <title>Draft genome sequence of an oleaginous Mucoromycotina fungus Mucor ambiguus NBRC6742.</title>
        <authorList>
            <person name="Takeda I."/>
            <person name="Yamane N."/>
            <person name="Morita T."/>
            <person name="Tamano K."/>
            <person name="Machida M."/>
            <person name="Baker S."/>
            <person name="Koike H."/>
        </authorList>
    </citation>
    <scope>NUCLEOTIDE SEQUENCE</scope>
    <source>
        <strain evidence="2">NBRC 6742</strain>
    </source>
</reference>
<keyword evidence="3" id="KW-1185">Reference proteome</keyword>
<dbReference type="PANTHER" id="PTHR40422:SF1">
    <property type="entry name" value="TRANSLATION MACHINERY-ASSOCIATED PROTEIN 17"/>
    <property type="match status" value="1"/>
</dbReference>
<dbReference type="GO" id="GO:0030674">
    <property type="term" value="F:protein-macromolecule adaptor activity"/>
    <property type="evidence" value="ECO:0007669"/>
    <property type="project" value="TreeGrafter"/>
</dbReference>
<dbReference type="GO" id="GO:0070682">
    <property type="term" value="P:proteasome regulatory particle assembly"/>
    <property type="evidence" value="ECO:0007669"/>
    <property type="project" value="InterPro"/>
</dbReference>
<dbReference type="EMBL" id="DF836437">
    <property type="protein sequence ID" value="GAN07109.1"/>
    <property type="molecule type" value="Genomic_DNA"/>
</dbReference>
<dbReference type="OrthoDB" id="548474at2759"/>
<dbReference type="PANTHER" id="PTHR40422">
    <property type="entry name" value="TRANSLATION MACHINERY-ASSOCIATED PROTEIN 17"/>
    <property type="match status" value="1"/>
</dbReference>